<dbReference type="RefSeq" id="WP_389221911.1">
    <property type="nucleotide sequence ID" value="NZ_JBIACJ010000009.1"/>
</dbReference>
<reference evidence="2 3" key="1">
    <citation type="submission" date="2024-08" db="EMBL/GenBank/DDBJ databases">
        <title>Two novel Cytobacillus novel species.</title>
        <authorList>
            <person name="Liu G."/>
        </authorList>
    </citation>
    <scope>NUCLEOTIDE SEQUENCE [LARGE SCALE GENOMIC DNA]</scope>
    <source>
        <strain evidence="2 3">FJAT-53684</strain>
    </source>
</reference>
<protein>
    <submittedName>
        <fullName evidence="2">Uncharacterized protein</fullName>
    </submittedName>
</protein>
<proteinExistence type="predicted"/>
<evidence type="ECO:0000313" key="3">
    <source>
        <dbReference type="Proteomes" id="UP001601058"/>
    </source>
</evidence>
<feature type="region of interest" description="Disordered" evidence="1">
    <location>
        <begin position="1"/>
        <end position="31"/>
    </location>
</feature>
<organism evidence="2 3">
    <name type="scientific">Cytobacillus mangrovibacter</name>
    <dbReference type="NCBI Taxonomy" id="3299024"/>
    <lineage>
        <taxon>Bacteria</taxon>
        <taxon>Bacillati</taxon>
        <taxon>Bacillota</taxon>
        <taxon>Bacilli</taxon>
        <taxon>Bacillales</taxon>
        <taxon>Bacillaceae</taxon>
        <taxon>Cytobacillus</taxon>
    </lineage>
</organism>
<evidence type="ECO:0000256" key="1">
    <source>
        <dbReference type="SAM" id="MobiDB-lite"/>
    </source>
</evidence>
<accession>A0ABW6K5G4</accession>
<dbReference type="Proteomes" id="UP001601058">
    <property type="component" value="Unassembled WGS sequence"/>
</dbReference>
<feature type="compositionally biased region" description="Basic and acidic residues" evidence="1">
    <location>
        <begin position="1"/>
        <end position="24"/>
    </location>
</feature>
<evidence type="ECO:0000313" key="2">
    <source>
        <dbReference type="EMBL" id="MFE8697967.1"/>
    </source>
</evidence>
<name>A0ABW6K5G4_9BACI</name>
<keyword evidence="3" id="KW-1185">Reference proteome</keyword>
<comment type="caution">
    <text evidence="2">The sequence shown here is derived from an EMBL/GenBank/DDBJ whole genome shotgun (WGS) entry which is preliminary data.</text>
</comment>
<dbReference type="EMBL" id="JBIACJ010000009">
    <property type="protein sequence ID" value="MFE8697967.1"/>
    <property type="molecule type" value="Genomic_DNA"/>
</dbReference>
<sequence>MKIIDHLSSKELQHMNSLKDKDKSTNNISNEKFSSRDLAELMGTNRPTYKRVRGAIRNK</sequence>
<gene>
    <name evidence="2" type="ORF">ACFYKT_16620</name>
</gene>